<accession>A0ABX0BZS6</accession>
<proteinExistence type="predicted"/>
<keyword evidence="2" id="KW-0812">Transmembrane</keyword>
<gene>
    <name evidence="4" type="ORF">G3I59_24925</name>
</gene>
<feature type="transmembrane region" description="Helical" evidence="2">
    <location>
        <begin position="150"/>
        <end position="169"/>
    </location>
</feature>
<feature type="compositionally biased region" description="Pro residues" evidence="1">
    <location>
        <begin position="124"/>
        <end position="136"/>
    </location>
</feature>
<evidence type="ECO:0000256" key="1">
    <source>
        <dbReference type="SAM" id="MobiDB-lite"/>
    </source>
</evidence>
<sequence length="292" mass="30540">MRRQDDTTLPGSVPAAGLLLALGAAGLRARAESSWSLRGPLAHASGTTLTVLITALGVVSALLALWSITGLRRRRKPQDDDFQHVYEPLGTKWGRRWAVLAVLGATIAPIVVLAVVASRARPVATPPPQFAPPPAATPAHPAADSHADGGSPWLLLLVVVLAVLALVALTRIRVRRSLGTAAPTGLAEAAEAGLRELGEFAEDGPRAAILRSFAAMERALTRTAEAAPRPADTPTAVLSRAANAGLVQPAPARLLVEVFAEARFSRHPITAAQQNTARRALDELLAGLGRRP</sequence>
<keyword evidence="2" id="KW-0472">Membrane</keyword>
<feature type="transmembrane region" description="Helical" evidence="2">
    <location>
        <begin position="47"/>
        <end position="68"/>
    </location>
</feature>
<organism evidence="4 5">
    <name type="scientific">Amycolatopsis rubida</name>
    <dbReference type="NCBI Taxonomy" id="112413"/>
    <lineage>
        <taxon>Bacteria</taxon>
        <taxon>Bacillati</taxon>
        <taxon>Actinomycetota</taxon>
        <taxon>Actinomycetes</taxon>
        <taxon>Pseudonocardiales</taxon>
        <taxon>Pseudonocardiaceae</taxon>
        <taxon>Amycolatopsis</taxon>
    </lineage>
</organism>
<feature type="domain" description="Protein-glutamine gamma-glutamyltransferase-like C-terminal" evidence="3">
    <location>
        <begin position="214"/>
        <end position="282"/>
    </location>
</feature>
<name>A0ABX0BZS6_9PSEU</name>
<reference evidence="4 5" key="1">
    <citation type="submission" date="2020-01" db="EMBL/GenBank/DDBJ databases">
        <title>Insect and environment-associated Actinomycetes.</title>
        <authorList>
            <person name="Currrie C."/>
            <person name="Chevrette M."/>
            <person name="Carlson C."/>
            <person name="Stubbendieck R."/>
            <person name="Wendt-Pienkowski E."/>
        </authorList>
    </citation>
    <scope>NUCLEOTIDE SEQUENCE [LARGE SCALE GENOMIC DNA]</scope>
    <source>
        <strain evidence="4 5">SID8386</strain>
    </source>
</reference>
<evidence type="ECO:0000313" key="4">
    <source>
        <dbReference type="EMBL" id="NEC58757.1"/>
    </source>
</evidence>
<evidence type="ECO:0000313" key="5">
    <source>
        <dbReference type="Proteomes" id="UP000470404"/>
    </source>
</evidence>
<comment type="caution">
    <text evidence="4">The sequence shown here is derived from an EMBL/GenBank/DDBJ whole genome shotgun (WGS) entry which is preliminary data.</text>
</comment>
<dbReference type="Pfam" id="PF13559">
    <property type="entry name" value="DUF4129"/>
    <property type="match status" value="1"/>
</dbReference>
<evidence type="ECO:0000256" key="2">
    <source>
        <dbReference type="SAM" id="Phobius"/>
    </source>
</evidence>
<dbReference type="InterPro" id="IPR025403">
    <property type="entry name" value="TgpA-like_C"/>
</dbReference>
<evidence type="ECO:0000259" key="3">
    <source>
        <dbReference type="Pfam" id="PF13559"/>
    </source>
</evidence>
<keyword evidence="2" id="KW-1133">Transmembrane helix</keyword>
<protein>
    <submittedName>
        <fullName evidence="4">DUF4129 domain-containing protein</fullName>
    </submittedName>
</protein>
<keyword evidence="5" id="KW-1185">Reference proteome</keyword>
<feature type="transmembrane region" description="Helical" evidence="2">
    <location>
        <begin position="97"/>
        <end position="117"/>
    </location>
</feature>
<dbReference type="EMBL" id="JAAGNC010000126">
    <property type="protein sequence ID" value="NEC58757.1"/>
    <property type="molecule type" value="Genomic_DNA"/>
</dbReference>
<dbReference type="RefSeq" id="WP_067588515.1">
    <property type="nucleotide sequence ID" value="NZ_JAAGNC010000126.1"/>
</dbReference>
<dbReference type="Proteomes" id="UP000470404">
    <property type="component" value="Unassembled WGS sequence"/>
</dbReference>
<feature type="region of interest" description="Disordered" evidence="1">
    <location>
        <begin position="124"/>
        <end position="144"/>
    </location>
</feature>